<dbReference type="InterPro" id="IPR058163">
    <property type="entry name" value="LysR-type_TF_proteobact-type"/>
</dbReference>
<dbReference type="SUPFAM" id="SSF53850">
    <property type="entry name" value="Periplasmic binding protein-like II"/>
    <property type="match status" value="1"/>
</dbReference>
<keyword evidence="2" id="KW-0805">Transcription regulation</keyword>
<dbReference type="Gene3D" id="1.10.10.10">
    <property type="entry name" value="Winged helix-like DNA-binding domain superfamily/Winged helix DNA-binding domain"/>
    <property type="match status" value="1"/>
</dbReference>
<dbReference type="RefSeq" id="WP_345245379.1">
    <property type="nucleotide sequence ID" value="NZ_BAABFO010000001.1"/>
</dbReference>
<dbReference type="PANTHER" id="PTHR30537:SF5">
    <property type="entry name" value="HTH-TYPE TRANSCRIPTIONAL ACTIVATOR TTDR-RELATED"/>
    <property type="match status" value="1"/>
</dbReference>
<dbReference type="InterPro" id="IPR036390">
    <property type="entry name" value="WH_DNA-bd_sf"/>
</dbReference>
<feature type="domain" description="HTH lysR-type" evidence="5">
    <location>
        <begin position="1"/>
        <end position="61"/>
    </location>
</feature>
<comment type="caution">
    <text evidence="6">The sequence shown here is derived from an EMBL/GenBank/DDBJ whole genome shotgun (WGS) entry which is preliminary data.</text>
</comment>
<keyword evidence="7" id="KW-1185">Reference proteome</keyword>
<evidence type="ECO:0000313" key="6">
    <source>
        <dbReference type="EMBL" id="GAA4322112.1"/>
    </source>
</evidence>
<evidence type="ECO:0000256" key="4">
    <source>
        <dbReference type="ARBA" id="ARBA00023163"/>
    </source>
</evidence>
<dbReference type="SUPFAM" id="SSF46785">
    <property type="entry name" value="Winged helix' DNA-binding domain"/>
    <property type="match status" value="1"/>
</dbReference>
<gene>
    <name evidence="6" type="ORF">GCM10023144_01840</name>
</gene>
<evidence type="ECO:0000256" key="2">
    <source>
        <dbReference type="ARBA" id="ARBA00023015"/>
    </source>
</evidence>
<name>A0ABP8GD75_9BURK</name>
<keyword evidence="4" id="KW-0804">Transcription</keyword>
<dbReference type="Pfam" id="PF00126">
    <property type="entry name" value="HTH_1"/>
    <property type="match status" value="1"/>
</dbReference>
<keyword evidence="3" id="KW-0238">DNA-binding</keyword>
<dbReference type="PROSITE" id="PS50931">
    <property type="entry name" value="HTH_LYSR"/>
    <property type="match status" value="1"/>
</dbReference>
<dbReference type="Pfam" id="PF03466">
    <property type="entry name" value="LysR_substrate"/>
    <property type="match status" value="1"/>
</dbReference>
<dbReference type="EMBL" id="BAABFO010000001">
    <property type="protein sequence ID" value="GAA4322112.1"/>
    <property type="molecule type" value="Genomic_DNA"/>
</dbReference>
<evidence type="ECO:0000313" key="7">
    <source>
        <dbReference type="Proteomes" id="UP001501671"/>
    </source>
</evidence>
<dbReference type="InterPro" id="IPR036388">
    <property type="entry name" value="WH-like_DNA-bd_sf"/>
</dbReference>
<evidence type="ECO:0000256" key="1">
    <source>
        <dbReference type="ARBA" id="ARBA00009437"/>
    </source>
</evidence>
<reference evidence="7" key="1">
    <citation type="journal article" date="2019" name="Int. J. Syst. Evol. Microbiol.">
        <title>The Global Catalogue of Microorganisms (GCM) 10K type strain sequencing project: providing services to taxonomists for standard genome sequencing and annotation.</title>
        <authorList>
            <consortium name="The Broad Institute Genomics Platform"/>
            <consortium name="The Broad Institute Genome Sequencing Center for Infectious Disease"/>
            <person name="Wu L."/>
            <person name="Ma J."/>
        </authorList>
    </citation>
    <scope>NUCLEOTIDE SEQUENCE [LARGE SCALE GENOMIC DNA]</scope>
    <source>
        <strain evidence="7">JCM 17666</strain>
    </source>
</reference>
<organism evidence="6 7">
    <name type="scientific">Pigmentiphaga soli</name>
    <dbReference type="NCBI Taxonomy" id="1007095"/>
    <lineage>
        <taxon>Bacteria</taxon>
        <taxon>Pseudomonadati</taxon>
        <taxon>Pseudomonadota</taxon>
        <taxon>Betaproteobacteria</taxon>
        <taxon>Burkholderiales</taxon>
        <taxon>Alcaligenaceae</taxon>
        <taxon>Pigmentiphaga</taxon>
    </lineage>
</organism>
<proteinExistence type="inferred from homology"/>
<dbReference type="Proteomes" id="UP001501671">
    <property type="component" value="Unassembled WGS sequence"/>
</dbReference>
<dbReference type="InterPro" id="IPR000847">
    <property type="entry name" value="LysR_HTH_N"/>
</dbReference>
<dbReference type="PANTHER" id="PTHR30537">
    <property type="entry name" value="HTH-TYPE TRANSCRIPTIONAL REGULATOR"/>
    <property type="match status" value="1"/>
</dbReference>
<dbReference type="InterPro" id="IPR005119">
    <property type="entry name" value="LysR_subst-bd"/>
</dbReference>
<dbReference type="Gene3D" id="3.40.190.290">
    <property type="match status" value="1"/>
</dbReference>
<accession>A0ABP8GD75</accession>
<dbReference type="CDD" id="cd08422">
    <property type="entry name" value="PBP2_CrgA_like"/>
    <property type="match status" value="1"/>
</dbReference>
<evidence type="ECO:0000259" key="5">
    <source>
        <dbReference type="PROSITE" id="PS50931"/>
    </source>
</evidence>
<sequence>MTLDSLHAIAVFVRVAECGSFTEAAARLGMSTSGISKSLIRLESRLGCRLVNRTTRSLHLTDEGRALLGQFRQILDDVEQAQVVLSSSLAKPSGRLRLQAPVSFGQVVVMPLLTRLTNEMPELSVDVELNDRSADPAEEGLDAAIRLRPPSDSRLIARKLCDSRHVAVASPAYLKRHGEPATPDDLAGHHCMAYYVPQTDRYRPWQFTSAKGQTVVWNRSGRLNVNNGRALLLAAIDGAGIALVPDYIASDAVRGGKLRPVLRQYRVAGPSVWLLYGERRFQLPRVRALIEMLLAEVPRSIGELAAVFEAPAAPVAKARRRRA</sequence>
<protein>
    <submittedName>
        <fullName evidence="6">LysR family transcriptional regulator</fullName>
    </submittedName>
</protein>
<evidence type="ECO:0000256" key="3">
    <source>
        <dbReference type="ARBA" id="ARBA00023125"/>
    </source>
</evidence>
<comment type="similarity">
    <text evidence="1">Belongs to the LysR transcriptional regulatory family.</text>
</comment>